<evidence type="ECO:0000313" key="4">
    <source>
        <dbReference type="Proteomes" id="UP001157418"/>
    </source>
</evidence>
<dbReference type="AlphaFoldDB" id="A0AAU9MZG0"/>
<dbReference type="PROSITE" id="PS00329">
    <property type="entry name" value="HSP70_2"/>
    <property type="match status" value="1"/>
</dbReference>
<dbReference type="Gene3D" id="3.30.420.40">
    <property type="match status" value="2"/>
</dbReference>
<sequence length="172" mass="19244">MFILLTFRGKEIAFTANTVFKAKRLIGKRFSEVMVQEDINLLSFRVIKGSDEIPKVIVTYKGHEQQFSTEEISSMFLTKMKEIAEAYIGGTTTGSVEKKVLIFDLGGGTFDVSLLTIDGVGKFDVKAVASDTHLGGEDFDNRMVNYCVDDFKKKWNKDLKENGRALGRLKVA</sequence>
<dbReference type="Gene3D" id="3.90.640.10">
    <property type="entry name" value="Actin, Chain A, domain 4"/>
    <property type="match status" value="1"/>
</dbReference>
<evidence type="ECO:0000256" key="1">
    <source>
        <dbReference type="ARBA" id="ARBA00022741"/>
    </source>
</evidence>
<reference evidence="3 4" key="1">
    <citation type="submission" date="2022-01" db="EMBL/GenBank/DDBJ databases">
        <authorList>
            <person name="Xiong W."/>
            <person name="Schranz E."/>
        </authorList>
    </citation>
    <scope>NUCLEOTIDE SEQUENCE [LARGE SCALE GENOMIC DNA]</scope>
</reference>
<dbReference type="GO" id="GO:0005524">
    <property type="term" value="F:ATP binding"/>
    <property type="evidence" value="ECO:0007669"/>
    <property type="project" value="UniProtKB-KW"/>
</dbReference>
<name>A0AAU9MZG0_9ASTR</name>
<evidence type="ECO:0008006" key="5">
    <source>
        <dbReference type="Google" id="ProtNLM"/>
    </source>
</evidence>
<protein>
    <recommendedName>
        <fullName evidence="5">Heat shock protein 70</fullName>
    </recommendedName>
</protein>
<comment type="caution">
    <text evidence="3">The sequence shown here is derived from an EMBL/GenBank/DDBJ whole genome shotgun (WGS) entry which is preliminary data.</text>
</comment>
<dbReference type="PANTHER" id="PTHR19375">
    <property type="entry name" value="HEAT SHOCK PROTEIN 70KDA"/>
    <property type="match status" value="1"/>
</dbReference>
<dbReference type="FunFam" id="3.30.30.30:FF:000001">
    <property type="entry name" value="heat shock 70 kDa protein-like"/>
    <property type="match status" value="1"/>
</dbReference>
<keyword evidence="4" id="KW-1185">Reference proteome</keyword>
<dbReference type="GO" id="GO:0140662">
    <property type="term" value="F:ATP-dependent protein folding chaperone"/>
    <property type="evidence" value="ECO:0007669"/>
    <property type="project" value="InterPro"/>
</dbReference>
<proteinExistence type="predicted"/>
<dbReference type="Proteomes" id="UP001157418">
    <property type="component" value="Unassembled WGS sequence"/>
</dbReference>
<dbReference type="InterPro" id="IPR043129">
    <property type="entry name" value="ATPase_NBD"/>
</dbReference>
<keyword evidence="1" id="KW-0547">Nucleotide-binding</keyword>
<accession>A0AAU9MZG0</accession>
<dbReference type="Pfam" id="PF00012">
    <property type="entry name" value="HSP70"/>
    <property type="match status" value="2"/>
</dbReference>
<dbReference type="FunFam" id="3.90.640.10:FF:000003">
    <property type="entry name" value="Molecular chaperone DnaK"/>
    <property type="match status" value="1"/>
</dbReference>
<dbReference type="InterPro" id="IPR018181">
    <property type="entry name" value="Heat_shock_70_CS"/>
</dbReference>
<dbReference type="Gene3D" id="3.30.30.30">
    <property type="match status" value="1"/>
</dbReference>
<dbReference type="EMBL" id="CAKMRJ010003334">
    <property type="protein sequence ID" value="CAH1433478.1"/>
    <property type="molecule type" value="Genomic_DNA"/>
</dbReference>
<organism evidence="3 4">
    <name type="scientific">Lactuca virosa</name>
    <dbReference type="NCBI Taxonomy" id="75947"/>
    <lineage>
        <taxon>Eukaryota</taxon>
        <taxon>Viridiplantae</taxon>
        <taxon>Streptophyta</taxon>
        <taxon>Embryophyta</taxon>
        <taxon>Tracheophyta</taxon>
        <taxon>Spermatophyta</taxon>
        <taxon>Magnoliopsida</taxon>
        <taxon>eudicotyledons</taxon>
        <taxon>Gunneridae</taxon>
        <taxon>Pentapetalae</taxon>
        <taxon>asterids</taxon>
        <taxon>campanulids</taxon>
        <taxon>Asterales</taxon>
        <taxon>Asteraceae</taxon>
        <taxon>Cichorioideae</taxon>
        <taxon>Cichorieae</taxon>
        <taxon>Lactucinae</taxon>
        <taxon>Lactuca</taxon>
    </lineage>
</organism>
<dbReference type="SUPFAM" id="SSF53067">
    <property type="entry name" value="Actin-like ATPase domain"/>
    <property type="match status" value="2"/>
</dbReference>
<evidence type="ECO:0000256" key="2">
    <source>
        <dbReference type="ARBA" id="ARBA00022840"/>
    </source>
</evidence>
<gene>
    <name evidence="3" type="ORF">LVIROSA_LOCUS20064</name>
</gene>
<keyword evidence="2" id="KW-0067">ATP-binding</keyword>
<evidence type="ECO:0000313" key="3">
    <source>
        <dbReference type="EMBL" id="CAH1433478.1"/>
    </source>
</evidence>
<dbReference type="InterPro" id="IPR013126">
    <property type="entry name" value="Hsp_70_fam"/>
</dbReference>